<name>A0A1I5W826_9RHOB</name>
<reference evidence="1 2" key="1">
    <citation type="submission" date="2016-10" db="EMBL/GenBank/DDBJ databases">
        <authorList>
            <person name="de Groot N.N."/>
        </authorList>
    </citation>
    <scope>NUCLEOTIDE SEQUENCE [LARGE SCALE GENOMIC DNA]</scope>
    <source>
        <strain evidence="1 2">DSM 19547</strain>
    </source>
</reference>
<accession>A0A1I5W826</accession>
<keyword evidence="2" id="KW-1185">Reference proteome</keyword>
<dbReference type="AlphaFoldDB" id="A0A1I5W826"/>
<proteinExistence type="predicted"/>
<dbReference type="EMBL" id="FOXA01000041">
    <property type="protein sequence ID" value="SFQ15757.1"/>
    <property type="molecule type" value="Genomic_DNA"/>
</dbReference>
<dbReference type="Proteomes" id="UP000199356">
    <property type="component" value="Unassembled WGS sequence"/>
</dbReference>
<gene>
    <name evidence="1" type="ORF">SAMN04488047_14120</name>
</gene>
<protein>
    <submittedName>
        <fullName evidence="1">Uncharacterized protein</fullName>
    </submittedName>
</protein>
<evidence type="ECO:0000313" key="1">
    <source>
        <dbReference type="EMBL" id="SFQ15757.1"/>
    </source>
</evidence>
<sequence>MAESGQSRAATGAIRRSFGGVFQTCERGNGRTLVRRALMIAIADIGKAMPDLTTARRLYSPH</sequence>
<organism evidence="1 2">
    <name type="scientific">Tranquillimonas alkanivorans</name>
    <dbReference type="NCBI Taxonomy" id="441119"/>
    <lineage>
        <taxon>Bacteria</taxon>
        <taxon>Pseudomonadati</taxon>
        <taxon>Pseudomonadota</taxon>
        <taxon>Alphaproteobacteria</taxon>
        <taxon>Rhodobacterales</taxon>
        <taxon>Roseobacteraceae</taxon>
        <taxon>Tranquillimonas</taxon>
    </lineage>
</organism>
<evidence type="ECO:0000313" key="2">
    <source>
        <dbReference type="Proteomes" id="UP000199356"/>
    </source>
</evidence>